<dbReference type="EMBL" id="CAICTM010000059">
    <property type="protein sequence ID" value="CAB9499434.1"/>
    <property type="molecule type" value="Genomic_DNA"/>
</dbReference>
<evidence type="ECO:0000313" key="3">
    <source>
        <dbReference type="EMBL" id="CAB9499434.1"/>
    </source>
</evidence>
<protein>
    <submittedName>
        <fullName evidence="3">Uncharacterized protein</fullName>
    </submittedName>
</protein>
<dbReference type="Proteomes" id="UP001153069">
    <property type="component" value="Unassembled WGS sequence"/>
</dbReference>
<name>A0A9N8DB42_9STRA</name>
<feature type="region of interest" description="Disordered" evidence="2">
    <location>
        <begin position="355"/>
        <end position="404"/>
    </location>
</feature>
<feature type="region of interest" description="Disordered" evidence="2">
    <location>
        <begin position="228"/>
        <end position="251"/>
    </location>
</feature>
<comment type="caution">
    <text evidence="3">The sequence shown here is derived from an EMBL/GenBank/DDBJ whole genome shotgun (WGS) entry which is preliminary data.</text>
</comment>
<evidence type="ECO:0000313" key="4">
    <source>
        <dbReference type="Proteomes" id="UP001153069"/>
    </source>
</evidence>
<feature type="region of interest" description="Disordered" evidence="2">
    <location>
        <begin position="1759"/>
        <end position="1830"/>
    </location>
</feature>
<feature type="compositionally biased region" description="Polar residues" evidence="2">
    <location>
        <begin position="1317"/>
        <end position="1345"/>
    </location>
</feature>
<reference evidence="3" key="1">
    <citation type="submission" date="2020-06" db="EMBL/GenBank/DDBJ databases">
        <authorList>
            <consortium name="Plant Systems Biology data submission"/>
        </authorList>
    </citation>
    <scope>NUCLEOTIDE SEQUENCE</scope>
    <source>
        <strain evidence="3">D6</strain>
    </source>
</reference>
<feature type="compositionally biased region" description="Polar residues" evidence="2">
    <location>
        <begin position="1759"/>
        <end position="1772"/>
    </location>
</feature>
<dbReference type="OrthoDB" id="342630at2759"/>
<keyword evidence="4" id="KW-1185">Reference proteome</keyword>
<proteinExistence type="predicted"/>
<feature type="region of interest" description="Disordered" evidence="2">
    <location>
        <begin position="719"/>
        <end position="741"/>
    </location>
</feature>
<feature type="compositionally biased region" description="Low complexity" evidence="2">
    <location>
        <begin position="355"/>
        <end position="370"/>
    </location>
</feature>
<feature type="compositionally biased region" description="Low complexity" evidence="2">
    <location>
        <begin position="720"/>
        <end position="730"/>
    </location>
</feature>
<evidence type="ECO:0000256" key="1">
    <source>
        <dbReference type="SAM" id="Coils"/>
    </source>
</evidence>
<organism evidence="3 4">
    <name type="scientific">Seminavis robusta</name>
    <dbReference type="NCBI Taxonomy" id="568900"/>
    <lineage>
        <taxon>Eukaryota</taxon>
        <taxon>Sar</taxon>
        <taxon>Stramenopiles</taxon>
        <taxon>Ochrophyta</taxon>
        <taxon>Bacillariophyta</taxon>
        <taxon>Bacillariophyceae</taxon>
        <taxon>Bacillariophycidae</taxon>
        <taxon>Naviculales</taxon>
        <taxon>Naviculaceae</taxon>
        <taxon>Seminavis</taxon>
    </lineage>
</organism>
<feature type="coiled-coil region" evidence="1">
    <location>
        <begin position="1727"/>
        <end position="1754"/>
    </location>
</feature>
<gene>
    <name evidence="3" type="ORF">SEMRO_60_G034870.2</name>
</gene>
<accession>A0A9N8DB42</accession>
<feature type="compositionally biased region" description="Polar residues" evidence="2">
    <location>
        <begin position="393"/>
        <end position="402"/>
    </location>
</feature>
<sequence>MASHGPVDGSDSPTNNLLVWDDIQVKIQSLTSPVSTHRLSFVDLQGEKGDPSLTQLQHAILNLYNASATTSAASNSAAADSHSPSLLDLKCNLSLSYLDAQGDLVPLTSQDEWAHAIQQRKQASEDAHSAPRNNTLLVFAQVLQLQPPPLPIPVEPYDGNGNGNGNSHLEERLAHIEKLLTQNVMANQQNDEVGSPAARCKDYRSLVKEQQAKIQSRLNKVKTMNAGIVSSNPATPNRRSSTPPDINRVTSTAPTLVGAPITVLPAADSDTLQEFLQKLIRERQEGMQQLMDARSNDMKAWAQAQQDFRATIQQAMTEFEAKIDSKLDEKLSEHKVQFQRNVRQFEQITSEAIARSEASSSSVVSPPVAGDRQRSRSRVRSRGRSPGVVGSVNISTNTSGVSGSIEHKLDNMHERLDGIEKHILRQPERQAVAQQSASKTAADTSSSVSTEAIAAAVQQQLGTFKSQLDNLIQIRMNIVEQRIQQATGSGAQNGGSVDETPTKEDMVAMKQQIENTIQIRLNILEQRIMANSKNGNASSSAGIDLQEQLAGFKNQIENTIQIRLNILEQRIMANSNSNVSSSGDANLQEQLAGFKKQIDNLIQVRMNILEQRIQKSSSVAVGGDNNNNRRIEGQLETFKNQIKNLLLKRLNTMERRMDIVASKIAVNDFVHSSTASSSSGDTATSISKEAQEDLLESFKQKVDNVIQIRMNILEQKLQQSASTSRSVSASPTETTPPPDLQEQLEQFKNQIKNLLLIRMNMIDKRLEVVASKITMNDMSGSMSGSFRHDAAPPIDLHGQLETFKNQIKNLLLIRMNMVDKRLDVVASKLAMNDMSGSAREAVPPIDLQEQLESFKNQIKNLLLIRMNVVDKRLDIVASKIAINDFSHSLASAANLSKEAQEEVVEALMQRLSAFITANDSESANSFQSQLNSLGTQLNNTIQVRMNILEQRIMQMSTVESSSRAVASTPPSTSNSAALVASSELNSKLDAFKQQIDGLIQVRMNMIEQRMSSLRDSSPDVDGKLDAFKRQIDGLIQVRMNMIEQRMSSLVGSDPGVDGNVDGKLDAFKQQIDALIQVRMNMMEQRMSSLVRSSPDVDSKLDAFKQQLDGLIQIRMNMIEQRFGSMLKSSTSVPSTAQVATSARFDLDQKLDTFKQQIDGLIQVRMNLIEQRMTSFAGNSRALPSSMAAVATPLSIDLQDQLQLFKAQLDSLIQVRMNLMEQRLLVSRSSSSSNGASDLQEQLQGVTQKLDNVLQIRMNLMEQRLQSLMVQSSQVKPDTINNNNLQDQLDGLKRQMDNLIQIRMNILEQKMQVLVRPPTNNAPSANPETSISRSVAPSASTNGSNLPEMTRTVTAIVKQLMETFLQKLQNLDAKLTKAVILSQEKIQASQNKAFHELALNVAKTVQASQTTIMNNEKQYASALRQTVVRLHNETRTHTVTTVSSSRSANVGVSKERAVMVKSSNRGISPPPPEGISANSWDAIKDVILSSHEELRNNQERSMLEHKNYLVECIELAQHAILSKLTSNTVSESALDESISEMEQRLSTLVEQIQAQATAAVLDRMDQQAQLNAKNRWRRSTSSDDLEGAGGTAGTDGSLAGSPTSLPNNAGAVTGSTGGPGSVEGSAGVASGLTAGEFEDILLTTVEKLEAAMEANCEQIQAQATAVMLDKVESSQTVLASRMEGSQTIVLDKVAHVESFVSGKMDSVLAAVQAVDRAELSEGMASSKIDSALALVQGLESRMDEQQKQVLEALQEHQQKAQIVQHQGTTSSAASRHARGVASRGMDSSAYSHVGGGRYDRYGESKYNEDFHDSRSHQSYRGGGGRRPHQNHSAPEAVAYNRFLEMETRAQQLEHAYECIRSNRPPVESVSAVSAVSASPAGANWDEKEEQPSDAVYDTTSAILKRTSAATAWLRSNPSSVFDDNGTNSDGD</sequence>
<feature type="compositionally biased region" description="Basic and acidic residues" evidence="2">
    <location>
        <begin position="1796"/>
        <end position="1814"/>
    </location>
</feature>
<evidence type="ECO:0000256" key="2">
    <source>
        <dbReference type="SAM" id="MobiDB-lite"/>
    </source>
</evidence>
<feature type="region of interest" description="Disordered" evidence="2">
    <location>
        <begin position="1316"/>
        <end position="1345"/>
    </location>
</feature>
<keyword evidence="1" id="KW-0175">Coiled coil</keyword>
<feature type="region of interest" description="Disordered" evidence="2">
    <location>
        <begin position="1570"/>
        <end position="1623"/>
    </location>
</feature>
<feature type="coiled-coil region" evidence="1">
    <location>
        <begin position="1281"/>
        <end position="1308"/>
    </location>
</feature>